<dbReference type="PATRIC" id="fig|1121877.4.peg.2478"/>
<evidence type="ECO:0000313" key="5">
    <source>
        <dbReference type="Proteomes" id="UP000032336"/>
    </source>
</evidence>
<dbReference type="GO" id="GO:0009073">
    <property type="term" value="P:aromatic amino acid family biosynthetic process"/>
    <property type="evidence" value="ECO:0007669"/>
    <property type="project" value="UniProtKB-UniRule"/>
</dbReference>
<dbReference type="OrthoDB" id="9802232at2"/>
<dbReference type="EMBL" id="JXUW01000023">
    <property type="protein sequence ID" value="KJE76030.1"/>
    <property type="molecule type" value="Genomic_DNA"/>
</dbReference>
<dbReference type="eggNOG" id="COG4401">
    <property type="taxonomic scope" value="Bacteria"/>
</dbReference>
<keyword evidence="2 3" id="KW-0028">Amino-acid biosynthesis</keyword>
<dbReference type="PANTHER" id="PTHR21164">
    <property type="entry name" value="CHORISMATE MUTASE"/>
    <property type="match status" value="1"/>
</dbReference>
<evidence type="ECO:0000256" key="2">
    <source>
        <dbReference type="PIRSR" id="PIRSR005965-1"/>
    </source>
</evidence>
<dbReference type="InterPro" id="IPR008243">
    <property type="entry name" value="Chorismate_mutase_AroH"/>
</dbReference>
<dbReference type="NCBIfam" id="TIGR01796">
    <property type="entry name" value="CM_mono_aroH"/>
    <property type="match status" value="1"/>
</dbReference>
<evidence type="ECO:0000256" key="3">
    <source>
        <dbReference type="PROSITE-ProRule" id="PRU00514"/>
    </source>
</evidence>
<dbReference type="Proteomes" id="UP000032336">
    <property type="component" value="Unassembled WGS sequence"/>
</dbReference>
<keyword evidence="2 3" id="KW-0057">Aromatic amino acid biosynthesis</keyword>
<keyword evidence="5" id="KW-1185">Reference proteome</keyword>
<dbReference type="PIRSF" id="PIRSF005965">
    <property type="entry name" value="Chor_mut_AroH"/>
    <property type="match status" value="1"/>
</dbReference>
<evidence type="ECO:0000313" key="4">
    <source>
        <dbReference type="EMBL" id="KJE76030.1"/>
    </source>
</evidence>
<dbReference type="PANTHER" id="PTHR21164:SF0">
    <property type="entry name" value="CHORISMATE MUTASE AROH"/>
    <property type="match status" value="1"/>
</dbReference>
<dbReference type="InterPro" id="IPR035959">
    <property type="entry name" value="RutC-like_sf"/>
</dbReference>
<dbReference type="EC" id="5.4.99.5" evidence="1 3"/>
<gene>
    <name evidence="4" type="primary">aroH2</name>
    <name evidence="4" type="ORF">FEAC_22240</name>
</gene>
<name>A0A0D8FRY2_9ACTN</name>
<protein>
    <recommendedName>
        <fullName evidence="1 3">chorismate mutase</fullName>
        <ecNumber evidence="1 3">5.4.99.5</ecNumber>
    </recommendedName>
</protein>
<dbReference type="PROSITE" id="PS51167">
    <property type="entry name" value="CHORISMATE_MUT_1"/>
    <property type="match status" value="1"/>
</dbReference>
<evidence type="ECO:0000256" key="1">
    <source>
        <dbReference type="NCBIfam" id="TIGR01796"/>
    </source>
</evidence>
<dbReference type="Gene3D" id="3.30.1330.40">
    <property type="entry name" value="RutC-like"/>
    <property type="match status" value="1"/>
</dbReference>
<dbReference type="SUPFAM" id="SSF55298">
    <property type="entry name" value="YjgF-like"/>
    <property type="match status" value="1"/>
</dbReference>
<comment type="caution">
    <text evidence="4">The sequence shown here is derived from an EMBL/GenBank/DDBJ whole genome shotgun (WGS) entry which is preliminary data.</text>
</comment>
<feature type="binding site" evidence="2">
    <location>
        <position position="107"/>
    </location>
    <ligand>
        <name>prephenate</name>
        <dbReference type="ChEBI" id="CHEBI:29934"/>
    </ligand>
</feature>
<dbReference type="GeneID" id="78373278"/>
<dbReference type="GO" id="GO:0046417">
    <property type="term" value="P:chorismate metabolic process"/>
    <property type="evidence" value="ECO:0007669"/>
    <property type="project" value="TreeGrafter"/>
</dbReference>
<reference evidence="4 5" key="1">
    <citation type="submission" date="2015-01" db="EMBL/GenBank/DDBJ databases">
        <title>Draft genome of the acidophilic iron oxidizer Ferrimicrobium acidiphilum strain T23.</title>
        <authorList>
            <person name="Poehlein A."/>
            <person name="Eisen S."/>
            <person name="Schloemann M."/>
            <person name="Johnson B.D."/>
            <person name="Daniel R."/>
            <person name="Muehling M."/>
        </authorList>
    </citation>
    <scope>NUCLEOTIDE SEQUENCE [LARGE SCALE GENOMIC DNA]</scope>
    <source>
        <strain evidence="4 5">T23</strain>
    </source>
</reference>
<organism evidence="4 5">
    <name type="scientific">Ferrimicrobium acidiphilum DSM 19497</name>
    <dbReference type="NCBI Taxonomy" id="1121877"/>
    <lineage>
        <taxon>Bacteria</taxon>
        <taxon>Bacillati</taxon>
        <taxon>Actinomycetota</taxon>
        <taxon>Acidimicrobiia</taxon>
        <taxon>Acidimicrobiales</taxon>
        <taxon>Acidimicrobiaceae</taxon>
        <taxon>Ferrimicrobium</taxon>
    </lineage>
</organism>
<dbReference type="Pfam" id="PF07736">
    <property type="entry name" value="CM_1"/>
    <property type="match status" value="1"/>
</dbReference>
<dbReference type="CDD" id="cd02185">
    <property type="entry name" value="AroH"/>
    <property type="match status" value="1"/>
</dbReference>
<feature type="binding site" evidence="2">
    <location>
        <position position="7"/>
    </location>
    <ligand>
        <name>prephenate</name>
        <dbReference type="ChEBI" id="CHEBI:29934"/>
    </ligand>
</feature>
<sequence length="120" mass="12993">MGVRAVRGATTVEADTVEAIDKNVQELVSAMLERNSIHKDQLISILFTATPDLHAMFPAAAARALGLGDVPLMCAQELSIDGAVALCVRVMMHIEDDRARGEFHHVYLRGAVGLRDDLPD</sequence>
<keyword evidence="3 4" id="KW-0413">Isomerase</keyword>
<dbReference type="STRING" id="1121877.FEAC_22240"/>
<comment type="catalytic activity">
    <reaction evidence="3">
        <text>chorismate = prephenate</text>
        <dbReference type="Rhea" id="RHEA:13897"/>
        <dbReference type="ChEBI" id="CHEBI:29748"/>
        <dbReference type="ChEBI" id="CHEBI:29934"/>
        <dbReference type="EC" id="5.4.99.5"/>
    </reaction>
</comment>
<dbReference type="GO" id="GO:0004106">
    <property type="term" value="F:chorismate mutase activity"/>
    <property type="evidence" value="ECO:0007669"/>
    <property type="project" value="UniProtKB-UniRule"/>
</dbReference>
<accession>A0A0D8FRY2</accession>
<dbReference type="AlphaFoldDB" id="A0A0D8FRY2"/>
<feature type="binding site" evidence="2">
    <location>
        <position position="89"/>
    </location>
    <ligand>
        <name>prephenate</name>
        <dbReference type="ChEBI" id="CHEBI:29934"/>
    </ligand>
</feature>
<dbReference type="RefSeq" id="WP_035390525.1">
    <property type="nucleotide sequence ID" value="NZ_JQKF01000026.1"/>
</dbReference>
<proteinExistence type="predicted"/>
<dbReference type="GO" id="GO:0008652">
    <property type="term" value="P:amino acid biosynthetic process"/>
    <property type="evidence" value="ECO:0007669"/>
    <property type="project" value="UniProtKB-UniRule"/>
</dbReference>